<dbReference type="InterPro" id="IPR026082">
    <property type="entry name" value="ABCA"/>
</dbReference>
<evidence type="ECO:0000256" key="1">
    <source>
        <dbReference type="ARBA" id="ARBA00022448"/>
    </source>
</evidence>
<dbReference type="EMBL" id="PEDP01009160">
    <property type="protein sequence ID" value="POS81704.1"/>
    <property type="molecule type" value="Genomic_DNA"/>
</dbReference>
<dbReference type="Gene3D" id="3.40.50.300">
    <property type="entry name" value="P-loop containing nucleotide triphosphate hydrolases"/>
    <property type="match status" value="1"/>
</dbReference>
<dbReference type="SMART" id="SM00382">
    <property type="entry name" value="AAA"/>
    <property type="match status" value="1"/>
</dbReference>
<dbReference type="SUPFAM" id="SSF52540">
    <property type="entry name" value="P-loop containing nucleoside triphosphate hydrolases"/>
    <property type="match status" value="1"/>
</dbReference>
<sequence>EFSQCGQNKKLKICSKQFGLGNKKKNAVSNINLNLYENELTALLGHNGAGKTTLMNMITGLFKPSSGKIFINNFDIQTNPKKARNFLSFCPQHNILYDELTAEEHLYIYEIDQVLKQLLLDSKRNEQTHSFSGGMKRKLNLAIALIGKSKILILDEPTSGMDVQSRRFVWDVLLKEKRNRTILLTTHFIEDRSF</sequence>
<feature type="non-terminal residue" evidence="6">
    <location>
        <position position="194"/>
    </location>
</feature>
<dbReference type="PROSITE" id="PS50893">
    <property type="entry name" value="ABC_TRANSPORTER_2"/>
    <property type="match status" value="1"/>
</dbReference>
<comment type="caution">
    <text evidence="6">The sequence shown here is derived from an EMBL/GenBank/DDBJ whole genome shotgun (WGS) entry which is preliminary data.</text>
</comment>
<dbReference type="PANTHER" id="PTHR19229:SF36">
    <property type="entry name" value="ATP-BINDING CASSETTE SUB-FAMILY A MEMBER 2"/>
    <property type="match status" value="1"/>
</dbReference>
<organism evidence="6 7">
    <name type="scientific">Erysiphe pulchra</name>
    <dbReference type="NCBI Taxonomy" id="225359"/>
    <lineage>
        <taxon>Eukaryota</taxon>
        <taxon>Fungi</taxon>
        <taxon>Dikarya</taxon>
        <taxon>Ascomycota</taxon>
        <taxon>Pezizomycotina</taxon>
        <taxon>Leotiomycetes</taxon>
        <taxon>Erysiphales</taxon>
        <taxon>Erysiphaceae</taxon>
        <taxon>Erysiphe</taxon>
    </lineage>
</organism>
<dbReference type="InterPro" id="IPR003439">
    <property type="entry name" value="ABC_transporter-like_ATP-bd"/>
</dbReference>
<keyword evidence="4" id="KW-0067">ATP-binding</keyword>
<evidence type="ECO:0000313" key="6">
    <source>
        <dbReference type="EMBL" id="POS81704.1"/>
    </source>
</evidence>
<evidence type="ECO:0000256" key="4">
    <source>
        <dbReference type="ARBA" id="ARBA00022840"/>
    </source>
</evidence>
<gene>
    <name evidence="6" type="ORF">EPUL_006209</name>
</gene>
<protein>
    <recommendedName>
        <fullName evidence="5">ABC transporter domain-containing protein</fullName>
    </recommendedName>
</protein>
<keyword evidence="2" id="KW-0677">Repeat</keyword>
<dbReference type="InterPro" id="IPR017871">
    <property type="entry name" value="ABC_transporter-like_CS"/>
</dbReference>
<keyword evidence="7" id="KW-1185">Reference proteome</keyword>
<dbReference type="InterPro" id="IPR027417">
    <property type="entry name" value="P-loop_NTPase"/>
</dbReference>
<dbReference type="GO" id="GO:0140359">
    <property type="term" value="F:ABC-type transporter activity"/>
    <property type="evidence" value="ECO:0007669"/>
    <property type="project" value="InterPro"/>
</dbReference>
<accession>A0A2S4PI51</accession>
<evidence type="ECO:0000256" key="2">
    <source>
        <dbReference type="ARBA" id="ARBA00022737"/>
    </source>
</evidence>
<dbReference type="Proteomes" id="UP000237438">
    <property type="component" value="Unassembled WGS sequence"/>
</dbReference>
<reference evidence="6 7" key="1">
    <citation type="submission" date="2017-10" db="EMBL/GenBank/DDBJ databases">
        <title>Development of genomic resources for the powdery mildew, Erysiphe pulchra.</title>
        <authorList>
            <person name="Wadl P.A."/>
            <person name="Mack B.M."/>
            <person name="Moore G."/>
            <person name="Beltz S.B."/>
        </authorList>
    </citation>
    <scope>NUCLEOTIDE SEQUENCE [LARGE SCALE GENOMIC DNA]</scope>
    <source>
        <strain evidence="6">Cflorida</strain>
    </source>
</reference>
<dbReference type="PANTHER" id="PTHR19229">
    <property type="entry name" value="ATP-BINDING CASSETTE TRANSPORTER SUBFAMILY A ABCA"/>
    <property type="match status" value="1"/>
</dbReference>
<dbReference type="AlphaFoldDB" id="A0A2S4PI51"/>
<feature type="domain" description="ABC transporter" evidence="5">
    <location>
        <begin position="11"/>
        <end position="189"/>
    </location>
</feature>
<dbReference type="GO" id="GO:0016887">
    <property type="term" value="F:ATP hydrolysis activity"/>
    <property type="evidence" value="ECO:0007669"/>
    <property type="project" value="InterPro"/>
</dbReference>
<dbReference type="OrthoDB" id="8061355at2759"/>
<keyword evidence="1" id="KW-0813">Transport</keyword>
<proteinExistence type="predicted"/>
<name>A0A2S4PI51_9PEZI</name>
<dbReference type="GO" id="GO:0005319">
    <property type="term" value="F:lipid transporter activity"/>
    <property type="evidence" value="ECO:0007669"/>
    <property type="project" value="TreeGrafter"/>
</dbReference>
<dbReference type="CDD" id="cd03263">
    <property type="entry name" value="ABC_subfamily_A"/>
    <property type="match status" value="1"/>
</dbReference>
<dbReference type="Pfam" id="PF00005">
    <property type="entry name" value="ABC_tran"/>
    <property type="match status" value="1"/>
</dbReference>
<dbReference type="PROSITE" id="PS00211">
    <property type="entry name" value="ABC_TRANSPORTER_1"/>
    <property type="match status" value="1"/>
</dbReference>
<dbReference type="GO" id="GO:0016020">
    <property type="term" value="C:membrane"/>
    <property type="evidence" value="ECO:0007669"/>
    <property type="project" value="InterPro"/>
</dbReference>
<dbReference type="GO" id="GO:0005524">
    <property type="term" value="F:ATP binding"/>
    <property type="evidence" value="ECO:0007669"/>
    <property type="project" value="UniProtKB-KW"/>
</dbReference>
<evidence type="ECO:0000256" key="3">
    <source>
        <dbReference type="ARBA" id="ARBA00022741"/>
    </source>
</evidence>
<dbReference type="InterPro" id="IPR003593">
    <property type="entry name" value="AAA+_ATPase"/>
</dbReference>
<feature type="non-terminal residue" evidence="6">
    <location>
        <position position="1"/>
    </location>
</feature>
<evidence type="ECO:0000259" key="5">
    <source>
        <dbReference type="PROSITE" id="PS50893"/>
    </source>
</evidence>
<dbReference type="STRING" id="225359.A0A2S4PI51"/>
<keyword evidence="3" id="KW-0547">Nucleotide-binding</keyword>
<evidence type="ECO:0000313" key="7">
    <source>
        <dbReference type="Proteomes" id="UP000237438"/>
    </source>
</evidence>